<dbReference type="SUPFAM" id="SSF54211">
    <property type="entry name" value="Ribosomal protein S5 domain 2-like"/>
    <property type="match status" value="1"/>
</dbReference>
<dbReference type="InterPro" id="IPR020569">
    <property type="entry name" value="UPF0029_Impact_CS"/>
</dbReference>
<organism evidence="4 5">
    <name type="scientific">Planifilum fulgidum</name>
    <dbReference type="NCBI Taxonomy" id="201973"/>
    <lineage>
        <taxon>Bacteria</taxon>
        <taxon>Bacillati</taxon>
        <taxon>Bacillota</taxon>
        <taxon>Bacilli</taxon>
        <taxon>Bacillales</taxon>
        <taxon>Thermoactinomycetaceae</taxon>
        <taxon>Planifilum</taxon>
    </lineage>
</organism>
<proteinExistence type="inferred from homology"/>
<gene>
    <name evidence="4" type="ORF">SAMN04488025_105156</name>
</gene>
<feature type="domain" description="Impact N-terminal" evidence="2">
    <location>
        <begin position="21"/>
        <end position="124"/>
    </location>
</feature>
<dbReference type="STRING" id="201973.SAMN04488025_105156"/>
<sequence>MAQPLRYRTVKRYGEAEIVIQKSRFIAYASRVESEEEAASFVQEISRRHWDATHNCYAWVVGRSGEMQRSSDDGEPAGTAGRPILEVIRARELVDTAIVVTRYFGGIKLGASGLVRAYSQAASAGLDAAGTVIRQLHRAMEVTLDYSWMGKVEHALRTSGYDFDPPRFTDKVSWTVWIPAGEEKAFQQHLAEITGGQGTVTEGETAYRERET</sequence>
<dbReference type="Proteomes" id="UP000198661">
    <property type="component" value="Unassembled WGS sequence"/>
</dbReference>
<dbReference type="InterPro" id="IPR015269">
    <property type="entry name" value="UPF0029_Impact_C"/>
</dbReference>
<dbReference type="AlphaFoldDB" id="A0A1I2LT95"/>
<dbReference type="InterPro" id="IPR036956">
    <property type="entry name" value="Impact_N_sf"/>
</dbReference>
<keyword evidence="5" id="KW-1185">Reference proteome</keyword>
<dbReference type="Gene3D" id="3.30.70.240">
    <property type="match status" value="1"/>
</dbReference>
<dbReference type="InterPro" id="IPR001498">
    <property type="entry name" value="Impact_N"/>
</dbReference>
<accession>A0A1I2LT95</accession>
<dbReference type="Pfam" id="PF01205">
    <property type="entry name" value="Impact_N"/>
    <property type="match status" value="1"/>
</dbReference>
<dbReference type="PANTHER" id="PTHR16301:SF20">
    <property type="entry name" value="IMPACT FAMILY MEMBER YIGZ"/>
    <property type="match status" value="1"/>
</dbReference>
<evidence type="ECO:0000259" key="3">
    <source>
        <dbReference type="Pfam" id="PF09186"/>
    </source>
</evidence>
<reference evidence="4 5" key="1">
    <citation type="submission" date="2016-10" db="EMBL/GenBank/DDBJ databases">
        <authorList>
            <person name="de Groot N.N."/>
        </authorList>
    </citation>
    <scope>NUCLEOTIDE SEQUENCE [LARGE SCALE GENOMIC DNA]</scope>
    <source>
        <strain evidence="4 5">DSM 44945</strain>
    </source>
</reference>
<dbReference type="RefSeq" id="WP_092036314.1">
    <property type="nucleotide sequence ID" value="NZ_FOOK01000005.1"/>
</dbReference>
<evidence type="ECO:0000259" key="2">
    <source>
        <dbReference type="Pfam" id="PF01205"/>
    </source>
</evidence>
<dbReference type="NCBIfam" id="TIGR00257">
    <property type="entry name" value="IMPACT_YIGZ"/>
    <property type="match status" value="1"/>
</dbReference>
<dbReference type="Pfam" id="PF09186">
    <property type="entry name" value="DUF1949"/>
    <property type="match status" value="1"/>
</dbReference>
<evidence type="ECO:0000313" key="5">
    <source>
        <dbReference type="Proteomes" id="UP000198661"/>
    </source>
</evidence>
<dbReference type="EMBL" id="FOOK01000005">
    <property type="protein sequence ID" value="SFF80657.1"/>
    <property type="molecule type" value="Genomic_DNA"/>
</dbReference>
<dbReference type="InterPro" id="IPR035647">
    <property type="entry name" value="EFG_III/V"/>
</dbReference>
<dbReference type="InterPro" id="IPR023582">
    <property type="entry name" value="Impact"/>
</dbReference>
<dbReference type="GO" id="GO:0005737">
    <property type="term" value="C:cytoplasm"/>
    <property type="evidence" value="ECO:0007669"/>
    <property type="project" value="TreeGrafter"/>
</dbReference>
<dbReference type="InterPro" id="IPR015796">
    <property type="entry name" value="Impact_YigZ-like"/>
</dbReference>
<evidence type="ECO:0000313" key="4">
    <source>
        <dbReference type="EMBL" id="SFF80657.1"/>
    </source>
</evidence>
<comment type="similarity">
    <text evidence="1">Belongs to the IMPACT family.</text>
</comment>
<dbReference type="Gene3D" id="3.30.230.30">
    <property type="entry name" value="Impact, N-terminal domain"/>
    <property type="match status" value="1"/>
</dbReference>
<dbReference type="OrthoDB" id="9813771at2"/>
<dbReference type="PANTHER" id="PTHR16301">
    <property type="entry name" value="IMPACT-RELATED"/>
    <property type="match status" value="1"/>
</dbReference>
<feature type="domain" description="UPF0029" evidence="3">
    <location>
        <begin position="142"/>
        <end position="197"/>
    </location>
</feature>
<dbReference type="SUPFAM" id="SSF54980">
    <property type="entry name" value="EF-G C-terminal domain-like"/>
    <property type="match status" value="1"/>
</dbReference>
<dbReference type="InterPro" id="IPR020568">
    <property type="entry name" value="Ribosomal_Su5_D2-typ_SF"/>
</dbReference>
<protein>
    <submittedName>
        <fullName evidence="4">Uncharacterized protein, YigZ family</fullName>
    </submittedName>
</protein>
<dbReference type="GO" id="GO:0006446">
    <property type="term" value="P:regulation of translational initiation"/>
    <property type="evidence" value="ECO:0007669"/>
    <property type="project" value="TreeGrafter"/>
</dbReference>
<dbReference type="PROSITE" id="PS00910">
    <property type="entry name" value="UPF0029"/>
    <property type="match status" value="1"/>
</dbReference>
<evidence type="ECO:0000256" key="1">
    <source>
        <dbReference type="ARBA" id="ARBA00007665"/>
    </source>
</evidence>
<name>A0A1I2LT95_9BACL</name>